<keyword evidence="2" id="KW-1185">Reference proteome</keyword>
<dbReference type="Pfam" id="PF14122">
    <property type="entry name" value="YokU"/>
    <property type="match status" value="1"/>
</dbReference>
<comment type="caution">
    <text evidence="1">The sequence shown here is derived from an EMBL/GenBank/DDBJ whole genome shotgun (WGS) entry which is preliminary data.</text>
</comment>
<reference evidence="1 2" key="1">
    <citation type="submission" date="2023-07" db="EMBL/GenBank/DDBJ databases">
        <title>Genomic Encyclopedia of Type Strains, Phase IV (KMG-IV): sequencing the most valuable type-strain genomes for metagenomic binning, comparative biology and taxonomic classification.</title>
        <authorList>
            <person name="Goeker M."/>
        </authorList>
    </citation>
    <scope>NUCLEOTIDE SEQUENCE [LARGE SCALE GENOMIC DNA]</scope>
    <source>
        <strain evidence="1 2">DSM 27594</strain>
    </source>
</reference>
<name>A0ABT9XQL4_9BACI</name>
<dbReference type="CDD" id="cd12870">
    <property type="entry name" value="MqsA"/>
    <property type="match status" value="1"/>
</dbReference>
<dbReference type="Proteomes" id="UP001224122">
    <property type="component" value="Unassembled WGS sequence"/>
</dbReference>
<gene>
    <name evidence="1" type="ORF">J2S10_000746</name>
</gene>
<organism evidence="1 2">
    <name type="scientific">Neobacillus ginsengisoli</name>
    <dbReference type="NCBI Taxonomy" id="904295"/>
    <lineage>
        <taxon>Bacteria</taxon>
        <taxon>Bacillati</taxon>
        <taxon>Bacillota</taxon>
        <taxon>Bacilli</taxon>
        <taxon>Bacillales</taxon>
        <taxon>Bacillaceae</taxon>
        <taxon>Neobacillus</taxon>
    </lineage>
</organism>
<dbReference type="InterPro" id="IPR022453">
    <property type="entry name" value="Znf_MqsA-type"/>
</dbReference>
<accession>A0ABT9XQL4</accession>
<dbReference type="InterPro" id="IPR022451">
    <property type="entry name" value="CHP03829_YokU"/>
</dbReference>
<evidence type="ECO:0000313" key="2">
    <source>
        <dbReference type="Proteomes" id="UP001224122"/>
    </source>
</evidence>
<dbReference type="NCBIfam" id="TIGR03829">
    <property type="entry name" value="YokU_near_AblA"/>
    <property type="match status" value="1"/>
</dbReference>
<dbReference type="RefSeq" id="WP_307404548.1">
    <property type="nucleotide sequence ID" value="NZ_JAUSTW010000001.1"/>
</dbReference>
<protein>
    <submittedName>
        <fullName evidence="1">YokU family protein</fullName>
    </submittedName>
</protein>
<dbReference type="NCBIfam" id="TIGR03831">
    <property type="entry name" value="YgiT_finger"/>
    <property type="match status" value="1"/>
</dbReference>
<proteinExistence type="predicted"/>
<evidence type="ECO:0000313" key="1">
    <source>
        <dbReference type="EMBL" id="MDQ0197641.1"/>
    </source>
</evidence>
<dbReference type="EMBL" id="JAUSTW010000001">
    <property type="protein sequence ID" value="MDQ0197641.1"/>
    <property type="molecule type" value="Genomic_DNA"/>
</dbReference>
<sequence length="94" mass="11143">MSKECEWCHSTNLKRINSSVFWELPDGTRAIEITETPTFTCNDCTMSYQSEQTVKEIEDQLFLINCKLIEKTITFNELMKIPRVLKKNYFDFFS</sequence>